<dbReference type="Gene3D" id="3.30.70.330">
    <property type="match status" value="1"/>
</dbReference>
<dbReference type="GeneID" id="106865810"/>
<evidence type="ECO:0000313" key="5">
    <source>
        <dbReference type="EMBL" id="PNT76896.1"/>
    </source>
</evidence>
<dbReference type="STRING" id="15368.A0A2K2DRJ2"/>
<keyword evidence="1 2" id="KW-0694">RNA-binding</keyword>
<evidence type="ECO:0000256" key="1">
    <source>
        <dbReference type="ARBA" id="ARBA00022884"/>
    </source>
</evidence>
<reference evidence="5" key="2">
    <citation type="submission" date="2017-06" db="EMBL/GenBank/DDBJ databases">
        <title>WGS assembly of Brachypodium distachyon.</title>
        <authorList>
            <consortium name="The International Brachypodium Initiative"/>
            <person name="Lucas S."/>
            <person name="Harmon-Smith M."/>
            <person name="Lail K."/>
            <person name="Tice H."/>
            <person name="Grimwood J."/>
            <person name="Bruce D."/>
            <person name="Barry K."/>
            <person name="Shu S."/>
            <person name="Lindquist E."/>
            <person name="Wang M."/>
            <person name="Pitluck S."/>
            <person name="Vogel J.P."/>
            <person name="Garvin D.F."/>
            <person name="Mockler T.C."/>
            <person name="Schmutz J."/>
            <person name="Rokhsar D."/>
            <person name="Bevan M.W."/>
        </authorList>
    </citation>
    <scope>NUCLEOTIDE SEQUENCE</scope>
    <source>
        <strain evidence="5">Bd21</strain>
    </source>
</reference>
<dbReference type="Gramene" id="PNT76896">
    <property type="protein sequence ID" value="PNT76896"/>
    <property type="gene ID" value="BRADI_1g55411v3"/>
</dbReference>
<dbReference type="GO" id="GO:0003729">
    <property type="term" value="F:mRNA binding"/>
    <property type="evidence" value="ECO:0007669"/>
    <property type="project" value="InterPro"/>
</dbReference>
<evidence type="ECO:0000313" key="6">
    <source>
        <dbReference type="EnsemblPlants" id="PNT76896"/>
    </source>
</evidence>
<dbReference type="Pfam" id="PF00076">
    <property type="entry name" value="RRM_1"/>
    <property type="match status" value="1"/>
</dbReference>
<feature type="region of interest" description="Disordered" evidence="3">
    <location>
        <begin position="1"/>
        <end position="31"/>
    </location>
</feature>
<evidence type="ECO:0000256" key="3">
    <source>
        <dbReference type="SAM" id="MobiDB-lite"/>
    </source>
</evidence>
<dbReference type="AlphaFoldDB" id="A0A2K2DRJ2"/>
<name>A0A2K2DRJ2_BRADI</name>
<dbReference type="PROSITE" id="PS50102">
    <property type="entry name" value="RRM"/>
    <property type="match status" value="1"/>
</dbReference>
<evidence type="ECO:0000313" key="7">
    <source>
        <dbReference type="Proteomes" id="UP000008810"/>
    </source>
</evidence>
<dbReference type="InterPro" id="IPR000504">
    <property type="entry name" value="RRM_dom"/>
</dbReference>
<sequence length="149" mass="16946">MQQSSEDLNTGGEEFVIQPPPTRIPSAAEERKKAEEQGFKLFMGNLGLEIDEAFLTRVFSKYGSFVPASAIIRRDKDGRTLQYGYVAFSKHEDVVAAYDQFKDGYMGSSGRVRLSWSPDYTGTWKNLTQAQLQERIEARRRESRAAVPW</sequence>
<dbReference type="InterPro" id="IPR035979">
    <property type="entry name" value="RBD_domain_sf"/>
</dbReference>
<dbReference type="PANTHER" id="PTHR47640">
    <property type="entry name" value="TRNA SELENOCYSTEINE 1-ASSOCIATED PROTEIN 1-RELATED-RELATED"/>
    <property type="match status" value="1"/>
</dbReference>
<dbReference type="InterPro" id="IPR012677">
    <property type="entry name" value="Nucleotide-bd_a/b_plait_sf"/>
</dbReference>
<protein>
    <recommendedName>
        <fullName evidence="4">RRM domain-containing protein</fullName>
    </recommendedName>
</protein>
<reference evidence="5 6" key="1">
    <citation type="journal article" date="2010" name="Nature">
        <title>Genome sequencing and analysis of the model grass Brachypodium distachyon.</title>
        <authorList>
            <consortium name="International Brachypodium Initiative"/>
        </authorList>
    </citation>
    <scope>NUCLEOTIDE SEQUENCE [LARGE SCALE GENOMIC DNA]</scope>
    <source>
        <strain evidence="5 6">Bd21</strain>
    </source>
</reference>
<keyword evidence="7" id="KW-1185">Reference proteome</keyword>
<dbReference type="KEGG" id="bdi:106865810"/>
<dbReference type="EMBL" id="CM000880">
    <property type="protein sequence ID" value="PNT76896.1"/>
    <property type="molecule type" value="Genomic_DNA"/>
</dbReference>
<proteinExistence type="predicted"/>
<feature type="domain" description="RRM" evidence="4">
    <location>
        <begin position="39"/>
        <end position="119"/>
    </location>
</feature>
<dbReference type="RefSeq" id="XP_014752115.1">
    <property type="nucleotide sequence ID" value="XM_014896629.2"/>
</dbReference>
<evidence type="ECO:0000259" key="4">
    <source>
        <dbReference type="PROSITE" id="PS50102"/>
    </source>
</evidence>
<dbReference type="InterPro" id="IPR050825">
    <property type="entry name" value="RBM42_RBP45_47-like"/>
</dbReference>
<reference evidence="6" key="3">
    <citation type="submission" date="2018-08" db="UniProtKB">
        <authorList>
            <consortium name="EnsemblPlants"/>
        </authorList>
    </citation>
    <scope>IDENTIFICATION</scope>
    <source>
        <strain evidence="6">cv. Bd21</strain>
    </source>
</reference>
<dbReference type="SUPFAM" id="SSF54928">
    <property type="entry name" value="RNA-binding domain, RBD"/>
    <property type="match status" value="1"/>
</dbReference>
<organism evidence="5">
    <name type="scientific">Brachypodium distachyon</name>
    <name type="common">Purple false brome</name>
    <name type="synonym">Trachynia distachya</name>
    <dbReference type="NCBI Taxonomy" id="15368"/>
    <lineage>
        <taxon>Eukaryota</taxon>
        <taxon>Viridiplantae</taxon>
        <taxon>Streptophyta</taxon>
        <taxon>Embryophyta</taxon>
        <taxon>Tracheophyta</taxon>
        <taxon>Spermatophyta</taxon>
        <taxon>Magnoliopsida</taxon>
        <taxon>Liliopsida</taxon>
        <taxon>Poales</taxon>
        <taxon>Poaceae</taxon>
        <taxon>BOP clade</taxon>
        <taxon>Pooideae</taxon>
        <taxon>Stipodae</taxon>
        <taxon>Brachypodieae</taxon>
        <taxon>Brachypodium</taxon>
    </lineage>
</organism>
<gene>
    <name evidence="6" type="primary">LOC106865810</name>
    <name evidence="5" type="ORF">BRADI_1g55411v3</name>
</gene>
<dbReference type="ExpressionAtlas" id="A0A2K2DRJ2">
    <property type="expression patterns" value="baseline"/>
</dbReference>
<dbReference type="OrthoDB" id="439808at2759"/>
<accession>A0A2K2DRJ2</accession>
<dbReference type="Proteomes" id="UP000008810">
    <property type="component" value="Chromosome 1"/>
</dbReference>
<dbReference type="SMART" id="SM00360">
    <property type="entry name" value="RRM"/>
    <property type="match status" value="1"/>
</dbReference>
<evidence type="ECO:0000256" key="2">
    <source>
        <dbReference type="PROSITE-ProRule" id="PRU00176"/>
    </source>
</evidence>
<dbReference type="EnsemblPlants" id="PNT76896">
    <property type="protein sequence ID" value="PNT76896"/>
    <property type="gene ID" value="BRADI_1g55411v3"/>
</dbReference>